<protein>
    <recommendedName>
        <fullName evidence="2">DUF3298 domain-containing protein</fullName>
    </recommendedName>
</protein>
<organism evidence="3 4">
    <name type="scientific">Prevotella disiens DNF00882</name>
    <dbReference type="NCBI Taxonomy" id="1401075"/>
    <lineage>
        <taxon>Bacteria</taxon>
        <taxon>Pseudomonadati</taxon>
        <taxon>Bacteroidota</taxon>
        <taxon>Bacteroidia</taxon>
        <taxon>Bacteroidales</taxon>
        <taxon>Prevotellaceae</taxon>
        <taxon>Prevotella</taxon>
    </lineage>
</organism>
<reference evidence="3 4" key="1">
    <citation type="submission" date="2014-07" db="EMBL/GenBank/DDBJ databases">
        <authorList>
            <person name="McCorrison J."/>
            <person name="Sanka R."/>
            <person name="Torralba M."/>
            <person name="Gillis M."/>
            <person name="Haft D.H."/>
            <person name="Methe B."/>
            <person name="Sutton G."/>
            <person name="Nelson K.E."/>
        </authorList>
    </citation>
    <scope>NUCLEOTIDE SEQUENCE [LARGE SCALE GENOMIC DNA]</scope>
    <source>
        <strain evidence="3 4">DNF00882</strain>
    </source>
</reference>
<gene>
    <name evidence="3" type="ORF">HMPREF0654_04765</name>
</gene>
<dbReference type="EMBL" id="JRNR01000036">
    <property type="protein sequence ID" value="KGF49575.1"/>
    <property type="molecule type" value="Genomic_DNA"/>
</dbReference>
<dbReference type="Gene3D" id="3.30.565.40">
    <property type="entry name" value="Fervidobacterium nodosum Rt17-B1 like"/>
    <property type="match status" value="1"/>
</dbReference>
<feature type="signal peptide" evidence="1">
    <location>
        <begin position="1"/>
        <end position="19"/>
    </location>
</feature>
<dbReference type="Proteomes" id="UP000029538">
    <property type="component" value="Unassembled WGS sequence"/>
</dbReference>
<evidence type="ECO:0000256" key="1">
    <source>
        <dbReference type="SAM" id="SignalP"/>
    </source>
</evidence>
<proteinExistence type="predicted"/>
<accession>A0A096AS47</accession>
<dbReference type="AlphaFoldDB" id="A0A096AS47"/>
<evidence type="ECO:0000313" key="3">
    <source>
        <dbReference type="EMBL" id="KGF49575.1"/>
    </source>
</evidence>
<evidence type="ECO:0000259" key="2">
    <source>
        <dbReference type="Pfam" id="PF11738"/>
    </source>
</evidence>
<keyword evidence="1" id="KW-0732">Signal</keyword>
<feature type="chain" id="PRO_5001917366" description="DUF3298 domain-containing protein" evidence="1">
    <location>
        <begin position="20"/>
        <end position="253"/>
    </location>
</feature>
<dbReference type="Gene3D" id="3.90.640.20">
    <property type="entry name" value="Heat-shock cognate protein, ATPase"/>
    <property type="match status" value="1"/>
</dbReference>
<dbReference type="PROSITE" id="PS51257">
    <property type="entry name" value="PROKAR_LIPOPROTEIN"/>
    <property type="match status" value="1"/>
</dbReference>
<evidence type="ECO:0000313" key="4">
    <source>
        <dbReference type="Proteomes" id="UP000029538"/>
    </source>
</evidence>
<feature type="domain" description="DUF3298" evidence="2">
    <location>
        <begin position="179"/>
        <end position="242"/>
    </location>
</feature>
<dbReference type="InterPro" id="IPR021729">
    <property type="entry name" value="DUF3298"/>
</dbReference>
<dbReference type="InterPro" id="IPR037126">
    <property type="entry name" value="PdaC/RsiV-like_sf"/>
</dbReference>
<sequence length="253" mass="28827">MVKKNFIYFSAVAVVCFLASCMSKPTKPQLNLPVETVQVDTIISFNKDAACKIHINYAFLKGKEYAVTNDSLLRMGTLQPNYFAASYEKLTPQIVIPEIARRYGKEYLELARWLKDRERNASQLNWELSIDTKILPGTEKSVIYVSNIMIKTGETVNKYVQCFNIAPKTGKQTTLKDAFGDDYKEKLVKEIVEQMAKDNDWDDDNIEEAQRKGYFVGIAPYASPNFMLYSDSVTFVYNAGEISQKEVKVTIDN</sequence>
<comment type="caution">
    <text evidence="3">The sequence shown here is derived from an EMBL/GenBank/DDBJ whole genome shotgun (WGS) entry which is preliminary data.</text>
</comment>
<dbReference type="Pfam" id="PF11738">
    <property type="entry name" value="DUF3298"/>
    <property type="match status" value="1"/>
</dbReference>
<name>A0A096AS47_9BACT</name>